<dbReference type="EMBL" id="ML996689">
    <property type="protein sequence ID" value="KAF2403508.1"/>
    <property type="molecule type" value="Genomic_DNA"/>
</dbReference>
<proteinExistence type="predicted"/>
<dbReference type="Proteomes" id="UP000799640">
    <property type="component" value="Unassembled WGS sequence"/>
</dbReference>
<organism evidence="1 2">
    <name type="scientific">Trichodelitschia bisporula</name>
    <dbReference type="NCBI Taxonomy" id="703511"/>
    <lineage>
        <taxon>Eukaryota</taxon>
        <taxon>Fungi</taxon>
        <taxon>Dikarya</taxon>
        <taxon>Ascomycota</taxon>
        <taxon>Pezizomycotina</taxon>
        <taxon>Dothideomycetes</taxon>
        <taxon>Dothideomycetes incertae sedis</taxon>
        <taxon>Phaeotrichales</taxon>
        <taxon>Phaeotrichaceae</taxon>
        <taxon>Trichodelitschia</taxon>
    </lineage>
</organism>
<keyword evidence="2" id="KW-1185">Reference proteome</keyword>
<accession>A0A6G1I5C7</accession>
<reference evidence="1" key="1">
    <citation type="journal article" date="2020" name="Stud. Mycol.">
        <title>101 Dothideomycetes genomes: a test case for predicting lifestyles and emergence of pathogens.</title>
        <authorList>
            <person name="Haridas S."/>
            <person name="Albert R."/>
            <person name="Binder M."/>
            <person name="Bloem J."/>
            <person name="Labutti K."/>
            <person name="Salamov A."/>
            <person name="Andreopoulos B."/>
            <person name="Baker S."/>
            <person name="Barry K."/>
            <person name="Bills G."/>
            <person name="Bluhm B."/>
            <person name="Cannon C."/>
            <person name="Castanera R."/>
            <person name="Culley D."/>
            <person name="Daum C."/>
            <person name="Ezra D."/>
            <person name="Gonzalez J."/>
            <person name="Henrissat B."/>
            <person name="Kuo A."/>
            <person name="Liang C."/>
            <person name="Lipzen A."/>
            <person name="Lutzoni F."/>
            <person name="Magnuson J."/>
            <person name="Mondo S."/>
            <person name="Nolan M."/>
            <person name="Ohm R."/>
            <person name="Pangilinan J."/>
            <person name="Park H.-J."/>
            <person name="Ramirez L."/>
            <person name="Alfaro M."/>
            <person name="Sun H."/>
            <person name="Tritt A."/>
            <person name="Yoshinaga Y."/>
            <person name="Zwiers L.-H."/>
            <person name="Turgeon B."/>
            <person name="Goodwin S."/>
            <person name="Spatafora J."/>
            <person name="Crous P."/>
            <person name="Grigoriev I."/>
        </authorList>
    </citation>
    <scope>NUCLEOTIDE SEQUENCE</scope>
    <source>
        <strain evidence="1">CBS 262.69</strain>
    </source>
</reference>
<name>A0A6G1I5C7_9PEZI</name>
<sequence length="273" mass="31556">MSLHMFNRGHLRLPPPFARALSPENVRRRADIFLSRPSSDRDLSPDEARNLLNRRVRDAHAAAQERPWTDDWSTYGWNQSVPEALMAVPPPRFWGDFAAYFWKEICQVARVHPRSLRYVLQEEILQGADDYTTNPIQMALYRRDERLEYYAFGGQVVFSAEEEAGKALNGSLYGIETARMLIQNKETLGVKTITHVLVLPVEMGWDWIDYESDNGDWNDLWSQYFEDCADWPSFPLVNMVYVVDNLRKPPGQDDTVENTTQIESIPRPVATSM</sequence>
<protein>
    <submittedName>
        <fullName evidence="1">Uncharacterized protein</fullName>
    </submittedName>
</protein>
<evidence type="ECO:0000313" key="1">
    <source>
        <dbReference type="EMBL" id="KAF2403508.1"/>
    </source>
</evidence>
<dbReference type="AlphaFoldDB" id="A0A6G1I5C7"/>
<evidence type="ECO:0000313" key="2">
    <source>
        <dbReference type="Proteomes" id="UP000799640"/>
    </source>
</evidence>
<gene>
    <name evidence="1" type="ORF">EJ06DRAFT_553804</name>
</gene>
<dbReference type="OrthoDB" id="5337308at2759"/>